<organism evidence="9 10">
    <name type="scientific">Coregonus suidteri</name>
    <dbReference type="NCBI Taxonomy" id="861788"/>
    <lineage>
        <taxon>Eukaryota</taxon>
        <taxon>Metazoa</taxon>
        <taxon>Chordata</taxon>
        <taxon>Craniata</taxon>
        <taxon>Vertebrata</taxon>
        <taxon>Euteleostomi</taxon>
        <taxon>Actinopterygii</taxon>
        <taxon>Neopterygii</taxon>
        <taxon>Teleostei</taxon>
        <taxon>Protacanthopterygii</taxon>
        <taxon>Salmoniformes</taxon>
        <taxon>Salmonidae</taxon>
        <taxon>Coregoninae</taxon>
        <taxon>Coregonus</taxon>
    </lineage>
</organism>
<keyword evidence="7" id="KW-0496">Mitochondrion</keyword>
<evidence type="ECO:0000256" key="4">
    <source>
        <dbReference type="ARBA" id="ARBA00022692"/>
    </source>
</evidence>
<keyword evidence="8" id="KW-0472">Membrane</keyword>
<dbReference type="GO" id="GO:0042802">
    <property type="term" value="F:identical protein binding"/>
    <property type="evidence" value="ECO:0007669"/>
    <property type="project" value="UniProtKB-ARBA"/>
</dbReference>
<comment type="similarity">
    <text evidence="3">Belongs to the NIP3 family.</text>
</comment>
<protein>
    <submittedName>
        <fullName evidence="9">Uncharacterized protein</fullName>
    </submittedName>
</protein>
<reference evidence="9 10" key="1">
    <citation type="submission" date="2021-04" db="EMBL/GenBank/DDBJ databases">
        <authorList>
            <person name="De Guttry C."/>
            <person name="Zahm M."/>
            <person name="Klopp C."/>
            <person name="Cabau C."/>
            <person name="Louis A."/>
            <person name="Berthelot C."/>
            <person name="Parey E."/>
            <person name="Roest Crollius H."/>
            <person name="Montfort J."/>
            <person name="Robinson-Rechavi M."/>
            <person name="Bucao C."/>
            <person name="Bouchez O."/>
            <person name="Gislard M."/>
            <person name="Lluch J."/>
            <person name="Milhes M."/>
            <person name="Lampietro C."/>
            <person name="Lopez Roques C."/>
            <person name="Donnadieu C."/>
            <person name="Braasch I."/>
            <person name="Desvignes T."/>
            <person name="Postlethwait J."/>
            <person name="Bobe J."/>
            <person name="Wedekind C."/>
            <person name="Guiguen Y."/>
        </authorList>
    </citation>
    <scope>NUCLEOTIDE SEQUENCE [LARGE SCALE GENOMIC DNA]</scope>
    <source>
        <strain evidence="9">Cs_M1</strain>
        <tissue evidence="9">Blood</tissue>
    </source>
</reference>
<keyword evidence="5" id="KW-0053">Apoptosis</keyword>
<name>A0AAN8K9L5_9TELE</name>
<evidence type="ECO:0000256" key="7">
    <source>
        <dbReference type="ARBA" id="ARBA00023128"/>
    </source>
</evidence>
<keyword evidence="6" id="KW-1133">Transmembrane helix</keyword>
<comment type="subcellular location">
    <subcellularLocation>
        <location evidence="1">Membrane</location>
        <topology evidence="1">Single-pass membrane protein</topology>
    </subcellularLocation>
    <subcellularLocation>
        <location evidence="2">Mitochondrion membrane</location>
    </subcellularLocation>
</comment>
<evidence type="ECO:0000256" key="8">
    <source>
        <dbReference type="ARBA" id="ARBA00023136"/>
    </source>
</evidence>
<dbReference type="InterPro" id="IPR010548">
    <property type="entry name" value="BNIP3"/>
</dbReference>
<dbReference type="GO" id="GO:0043065">
    <property type="term" value="P:positive regulation of apoptotic process"/>
    <property type="evidence" value="ECO:0007669"/>
    <property type="project" value="InterPro"/>
</dbReference>
<dbReference type="Proteomes" id="UP001356427">
    <property type="component" value="Unassembled WGS sequence"/>
</dbReference>
<dbReference type="EMBL" id="JAGTTL010000149">
    <property type="protein sequence ID" value="KAK6290934.1"/>
    <property type="molecule type" value="Genomic_DNA"/>
</dbReference>
<keyword evidence="10" id="KW-1185">Reference proteome</keyword>
<evidence type="ECO:0000256" key="3">
    <source>
        <dbReference type="ARBA" id="ARBA00007710"/>
    </source>
</evidence>
<evidence type="ECO:0000256" key="5">
    <source>
        <dbReference type="ARBA" id="ARBA00022703"/>
    </source>
</evidence>
<dbReference type="AlphaFoldDB" id="A0AAN8K9L5"/>
<accession>A0AAN8K9L5</accession>
<evidence type="ECO:0000313" key="9">
    <source>
        <dbReference type="EMBL" id="KAK6290934.1"/>
    </source>
</evidence>
<proteinExistence type="inferred from homology"/>
<dbReference type="Pfam" id="PF06553">
    <property type="entry name" value="BNIP3"/>
    <property type="match status" value="1"/>
</dbReference>
<dbReference type="GO" id="GO:0031966">
    <property type="term" value="C:mitochondrial membrane"/>
    <property type="evidence" value="ECO:0007669"/>
    <property type="project" value="UniProtKB-SubCell"/>
</dbReference>
<gene>
    <name evidence="9" type="ORF">J4Q44_G00386670</name>
</gene>
<keyword evidence="4" id="KW-0812">Transmembrane</keyword>
<evidence type="ECO:0000313" key="10">
    <source>
        <dbReference type="Proteomes" id="UP001356427"/>
    </source>
</evidence>
<evidence type="ECO:0000256" key="1">
    <source>
        <dbReference type="ARBA" id="ARBA00004167"/>
    </source>
</evidence>
<sequence>MSLQKEIPYKESLQGSWVELHYNTGSGSQGSQEQISTTPLDVDLEKLLLDAQHESSRSTSPQEEVHNATVRLGHRHLFFCLEAQRETVHSSLRKITKKESGK</sequence>
<comment type="caution">
    <text evidence="9">The sequence shown here is derived from an EMBL/GenBank/DDBJ whole genome shotgun (WGS) entry which is preliminary data.</text>
</comment>
<evidence type="ECO:0000256" key="6">
    <source>
        <dbReference type="ARBA" id="ARBA00022989"/>
    </source>
</evidence>
<evidence type="ECO:0000256" key="2">
    <source>
        <dbReference type="ARBA" id="ARBA00004325"/>
    </source>
</evidence>
<dbReference type="GO" id="GO:0006915">
    <property type="term" value="P:apoptotic process"/>
    <property type="evidence" value="ECO:0007669"/>
    <property type="project" value="UniProtKB-KW"/>
</dbReference>